<keyword evidence="2" id="KW-1185">Reference proteome</keyword>
<dbReference type="Proteomes" id="UP001183643">
    <property type="component" value="Unassembled WGS sequence"/>
</dbReference>
<protein>
    <recommendedName>
        <fullName evidence="3">Knr4/Smi1-like domain-containing protein</fullName>
    </recommendedName>
</protein>
<sequence>MSDNVEALRQAVGWSSVPRVIDWRGPVEELGIALPGEYKALVEAFPPGEFQTFVKILHPAAFVDPSEFRTEITGYAAIVADWAEDQPESYRVYPAAGGLIPWAIVGFDYVFCWRADGADPDAWPTIICSGGGEPWPVVELPTAAFLNAVVTDPPVIEELDYIAAEVQPPEFTPLRGFEPVPDRPVRKPDPQYWIERLQPYTPRILSEIPARELAPLVEAVPVAGFDEYAFLERAGRTLPGGYCDIVATLGVVTVGPARLCAPDGSDNDFFTVGKALSKRVAAERKQGGGPLGTVHPERGGLIPWGRLDGGGYLAWARITDDPYEWPVVALDATLRHHVAYPMSTSRFLLELATNPDGVVLPPA</sequence>
<dbReference type="RefSeq" id="WP_310363085.1">
    <property type="nucleotide sequence ID" value="NZ_JAVDYB010000001.1"/>
</dbReference>
<reference evidence="1" key="1">
    <citation type="submission" date="2023-07" db="EMBL/GenBank/DDBJ databases">
        <title>Sequencing the genomes of 1000 actinobacteria strains.</title>
        <authorList>
            <person name="Klenk H.-P."/>
        </authorList>
    </citation>
    <scope>NUCLEOTIDE SEQUENCE</scope>
    <source>
        <strain evidence="1">DSM 44707</strain>
    </source>
</reference>
<organism evidence="1 2">
    <name type="scientific">Catenuloplanes atrovinosus</name>
    <dbReference type="NCBI Taxonomy" id="137266"/>
    <lineage>
        <taxon>Bacteria</taxon>
        <taxon>Bacillati</taxon>
        <taxon>Actinomycetota</taxon>
        <taxon>Actinomycetes</taxon>
        <taxon>Micromonosporales</taxon>
        <taxon>Micromonosporaceae</taxon>
        <taxon>Catenuloplanes</taxon>
    </lineage>
</organism>
<evidence type="ECO:0000313" key="1">
    <source>
        <dbReference type="EMBL" id="MDR7273970.1"/>
    </source>
</evidence>
<name>A0AAE3YK71_9ACTN</name>
<dbReference type="EMBL" id="JAVDYB010000001">
    <property type="protein sequence ID" value="MDR7273970.1"/>
    <property type="molecule type" value="Genomic_DNA"/>
</dbReference>
<evidence type="ECO:0008006" key="3">
    <source>
        <dbReference type="Google" id="ProtNLM"/>
    </source>
</evidence>
<comment type="caution">
    <text evidence="1">The sequence shown here is derived from an EMBL/GenBank/DDBJ whole genome shotgun (WGS) entry which is preliminary data.</text>
</comment>
<proteinExistence type="predicted"/>
<dbReference type="AlphaFoldDB" id="A0AAE3YK71"/>
<evidence type="ECO:0000313" key="2">
    <source>
        <dbReference type="Proteomes" id="UP001183643"/>
    </source>
</evidence>
<accession>A0AAE3YK71</accession>
<gene>
    <name evidence="1" type="ORF">J2S41_000748</name>
</gene>